<organism evidence="2 3">
    <name type="scientific">Puccinia striiformis</name>
    <dbReference type="NCBI Taxonomy" id="27350"/>
    <lineage>
        <taxon>Eukaryota</taxon>
        <taxon>Fungi</taxon>
        <taxon>Dikarya</taxon>
        <taxon>Basidiomycota</taxon>
        <taxon>Pucciniomycotina</taxon>
        <taxon>Pucciniomycetes</taxon>
        <taxon>Pucciniales</taxon>
        <taxon>Pucciniaceae</taxon>
        <taxon>Puccinia</taxon>
    </lineage>
</organism>
<sequence length="336" mass="37100">SGSLIFTLSRFLFSNHLINSPTLSNPSSLKSHSKVLSDSGIKMKQQKLPLLTANNFLEWKFKMEAVLDGLGMSTMLSGEKSRDAAGKFIADDPDLKIQAKALIAPLIHGSLISTVTANGGDKDVVKLWANIMSFGSSKKEANLFRAYRNLESIVINPNNLAGSILQYRDAIAELKSLDQSPDERQTAHMILGKIPDPWHRSHWSFLDRSHVRSCLGHDRQQREVSTCRSCPVETDSLHTQSREWQSDAATALLAEFCKNKTHDPNASHSAAQCFALHPELLDAYRARLKARKSENSPSSHFTAVVSPMVGLTSALSSVSLKQPDQDSDNDDNQSEF</sequence>
<feature type="compositionally biased region" description="Acidic residues" evidence="1">
    <location>
        <begin position="325"/>
        <end position="336"/>
    </location>
</feature>
<name>A0A2S4VI07_9BASI</name>
<dbReference type="AlphaFoldDB" id="A0A2S4VI07"/>
<feature type="region of interest" description="Disordered" evidence="1">
    <location>
        <begin position="316"/>
        <end position="336"/>
    </location>
</feature>
<dbReference type="Proteomes" id="UP000239156">
    <property type="component" value="Unassembled WGS sequence"/>
</dbReference>
<evidence type="ECO:0000256" key="1">
    <source>
        <dbReference type="SAM" id="MobiDB-lite"/>
    </source>
</evidence>
<evidence type="ECO:0000313" key="2">
    <source>
        <dbReference type="EMBL" id="POW09108.1"/>
    </source>
</evidence>
<protein>
    <submittedName>
        <fullName evidence="2">Uncharacterized protein</fullName>
    </submittedName>
</protein>
<reference evidence="2" key="1">
    <citation type="submission" date="2017-12" db="EMBL/GenBank/DDBJ databases">
        <title>Gene loss provides genomic basis for host adaptation in cereal stripe rust fungi.</title>
        <authorList>
            <person name="Xia C."/>
        </authorList>
    </citation>
    <scope>NUCLEOTIDE SEQUENCE [LARGE SCALE GENOMIC DNA]</scope>
    <source>
        <strain evidence="2">93-210</strain>
    </source>
</reference>
<accession>A0A2S4VI07</accession>
<feature type="non-terminal residue" evidence="2">
    <location>
        <position position="1"/>
    </location>
</feature>
<dbReference type="VEuPathDB" id="FungiDB:PSHT_05005"/>
<dbReference type="VEuPathDB" id="FungiDB:PSTT_07048"/>
<proteinExistence type="predicted"/>
<keyword evidence="3" id="KW-1185">Reference proteome</keyword>
<dbReference type="EMBL" id="PKSL01000058">
    <property type="protein sequence ID" value="POW09108.1"/>
    <property type="molecule type" value="Genomic_DNA"/>
</dbReference>
<evidence type="ECO:0000313" key="3">
    <source>
        <dbReference type="Proteomes" id="UP000239156"/>
    </source>
</evidence>
<comment type="caution">
    <text evidence="2">The sequence shown here is derived from an EMBL/GenBank/DDBJ whole genome shotgun (WGS) entry which is preliminary data.</text>
</comment>
<gene>
    <name evidence="2" type="ORF">PSTT_07048</name>
</gene>